<dbReference type="Proteomes" id="UP001208690">
    <property type="component" value="Unassembled WGS sequence"/>
</dbReference>
<reference evidence="1 2" key="1">
    <citation type="submission" date="2022-04" db="EMBL/GenBank/DDBJ databases">
        <title>Roseobacter sp. WL0113 is a bacterium isolated from neritic sediment.</title>
        <authorList>
            <person name="Wang L."/>
            <person name="He W."/>
            <person name="Zhang D.-F."/>
        </authorList>
    </citation>
    <scope>NUCLEOTIDE SEQUENCE [LARGE SCALE GENOMIC DNA]</scope>
    <source>
        <strain evidence="1 2">WL0113</strain>
    </source>
</reference>
<evidence type="ECO:0000313" key="2">
    <source>
        <dbReference type="Proteomes" id="UP001208690"/>
    </source>
</evidence>
<name>A0ABT3BEW7_9RHOB</name>
<sequence>MANRKLERVQTGVRIEKRILKVLKAIAAQHEMSLGDLLENILLHSFEGTSPFEAETLAFIEQMRTAYGLDLTSEDSVQLSDA</sequence>
<organism evidence="1 2">
    <name type="scientific">Roseobacter sinensis</name>
    <dbReference type="NCBI Taxonomy" id="2931391"/>
    <lineage>
        <taxon>Bacteria</taxon>
        <taxon>Pseudomonadati</taxon>
        <taxon>Pseudomonadota</taxon>
        <taxon>Alphaproteobacteria</taxon>
        <taxon>Rhodobacterales</taxon>
        <taxon>Roseobacteraceae</taxon>
        <taxon>Roseobacter</taxon>
    </lineage>
</organism>
<proteinExistence type="predicted"/>
<comment type="caution">
    <text evidence="1">The sequence shown here is derived from an EMBL/GenBank/DDBJ whole genome shotgun (WGS) entry which is preliminary data.</text>
</comment>
<keyword evidence="2" id="KW-1185">Reference proteome</keyword>
<accession>A0ABT3BEW7</accession>
<dbReference type="RefSeq" id="WP_263844454.1">
    <property type="nucleotide sequence ID" value="NZ_JALIEB010000007.1"/>
</dbReference>
<protein>
    <submittedName>
        <fullName evidence="1">Uncharacterized protein</fullName>
    </submittedName>
</protein>
<evidence type="ECO:0000313" key="1">
    <source>
        <dbReference type="EMBL" id="MCV3272126.1"/>
    </source>
</evidence>
<dbReference type="EMBL" id="JALIEB010000007">
    <property type="protein sequence ID" value="MCV3272126.1"/>
    <property type="molecule type" value="Genomic_DNA"/>
</dbReference>
<gene>
    <name evidence="1" type="ORF">MUB52_11880</name>
</gene>